<gene>
    <name evidence="1" type="ORF">SAMN05192553_102749</name>
</gene>
<evidence type="ECO:0008006" key="3">
    <source>
        <dbReference type="Google" id="ProtNLM"/>
    </source>
</evidence>
<name>A0A1H6WWI5_9BACT</name>
<organism evidence="1 2">
    <name type="scientific">Cyclobacterium xiamenense</name>
    <dbReference type="NCBI Taxonomy" id="1297121"/>
    <lineage>
        <taxon>Bacteria</taxon>
        <taxon>Pseudomonadati</taxon>
        <taxon>Bacteroidota</taxon>
        <taxon>Cytophagia</taxon>
        <taxon>Cytophagales</taxon>
        <taxon>Cyclobacteriaceae</taxon>
        <taxon>Cyclobacterium</taxon>
    </lineage>
</organism>
<sequence length="552" mass="63334">MKKTLVLILILVGSIAALLTVLPFLVNQYLNRNAERIVSNMITRTNDFAGHEVSFGDIHLDYDYRGTYLKMDSVDIRPGEDLDPDKKIRFQLTFDEASLTGFRWVDFLFFNSIQLDSAYIENVVLETVTPDLEEMQAGQQPTTSDKGEDYQAIGLNHLRVNKVSFENRDSETDSVRLSLTDLFVFADGFRLDKEDRERPDALFSVESIEGYLANAQVHLNNSLNVVEARDLSFNTRDQRLIVEEISFRNKLRKYAYVNRFEKETNWMELTDARMQLDGMDFQAYFREGTISADTLRLEGLDLDVFRDKRKVEDTSKRPKMIHEILEGLPRKLHLPAIAFSDIRITYEERPETKAPTAGKIFFDQVEGEISGFSTVGETSAQTDTLRVSARGRLMGQGQIDLQADHLINDRKGTFFLKGSVGAMNLPMLNDMIMPATRVALKSGRLNDLFFDIRANDLEGTGQVIARYEDLEIEILDKNFKRNQNAFRRIGAFLANKVVIRTQNPKKSGDLSKGAVYFEREKHKFVFHYWWNLVLSGLKSTITGQTEEEMREK</sequence>
<dbReference type="STRING" id="1416801.SAMN05192553_102749"/>
<accession>A0A1H6WWI5</accession>
<keyword evidence="2" id="KW-1185">Reference proteome</keyword>
<evidence type="ECO:0000313" key="2">
    <source>
        <dbReference type="Proteomes" id="UP000199403"/>
    </source>
</evidence>
<dbReference type="OrthoDB" id="610933at2"/>
<protein>
    <recommendedName>
        <fullName evidence="3">DUF748 domain-containing protein</fullName>
    </recommendedName>
</protein>
<dbReference type="Proteomes" id="UP000199403">
    <property type="component" value="Unassembled WGS sequence"/>
</dbReference>
<dbReference type="EMBL" id="FNZH01000002">
    <property type="protein sequence ID" value="SEJ17130.1"/>
    <property type="molecule type" value="Genomic_DNA"/>
</dbReference>
<evidence type="ECO:0000313" key="1">
    <source>
        <dbReference type="EMBL" id="SEJ17130.1"/>
    </source>
</evidence>
<proteinExistence type="predicted"/>
<reference evidence="2" key="1">
    <citation type="submission" date="2016-10" db="EMBL/GenBank/DDBJ databases">
        <authorList>
            <person name="Varghese N."/>
            <person name="Submissions S."/>
        </authorList>
    </citation>
    <scope>NUCLEOTIDE SEQUENCE [LARGE SCALE GENOMIC DNA]</scope>
    <source>
        <strain evidence="2">IBRC-M 10761</strain>
    </source>
</reference>
<dbReference type="RefSeq" id="WP_092172108.1">
    <property type="nucleotide sequence ID" value="NZ_FNZH01000002.1"/>
</dbReference>
<dbReference type="AlphaFoldDB" id="A0A1H6WWI5"/>